<reference evidence="2" key="2">
    <citation type="journal article" date="2015" name="Fish Shellfish Immunol.">
        <title>Early steps in the European eel (Anguilla anguilla)-Vibrio vulnificus interaction in the gills: Role of the RtxA13 toxin.</title>
        <authorList>
            <person name="Callol A."/>
            <person name="Pajuelo D."/>
            <person name="Ebbesson L."/>
            <person name="Teles M."/>
            <person name="MacKenzie S."/>
            <person name="Amaro C."/>
        </authorList>
    </citation>
    <scope>NUCLEOTIDE SEQUENCE</scope>
</reference>
<evidence type="ECO:0000256" key="1">
    <source>
        <dbReference type="SAM" id="Phobius"/>
    </source>
</evidence>
<accession>A0A0E9R915</accession>
<keyword evidence="1" id="KW-0472">Membrane</keyword>
<name>A0A0E9R915_ANGAN</name>
<organism evidence="2">
    <name type="scientific">Anguilla anguilla</name>
    <name type="common">European freshwater eel</name>
    <name type="synonym">Muraena anguilla</name>
    <dbReference type="NCBI Taxonomy" id="7936"/>
    <lineage>
        <taxon>Eukaryota</taxon>
        <taxon>Metazoa</taxon>
        <taxon>Chordata</taxon>
        <taxon>Craniata</taxon>
        <taxon>Vertebrata</taxon>
        <taxon>Euteleostomi</taxon>
        <taxon>Actinopterygii</taxon>
        <taxon>Neopterygii</taxon>
        <taxon>Teleostei</taxon>
        <taxon>Anguilliformes</taxon>
        <taxon>Anguillidae</taxon>
        <taxon>Anguilla</taxon>
    </lineage>
</organism>
<sequence>MLLLKSSNRDTNSHVMLILNRLLFVIMLIELIIVTEIEDLNYNKPRQAFTEKYAVLLGWPTNVTRLFVKQIWYGEVRRRCLQVTNY</sequence>
<protein>
    <submittedName>
        <fullName evidence="2">Uncharacterized protein</fullName>
    </submittedName>
</protein>
<keyword evidence="1" id="KW-0812">Transmembrane</keyword>
<evidence type="ECO:0000313" key="2">
    <source>
        <dbReference type="EMBL" id="JAH25604.1"/>
    </source>
</evidence>
<dbReference type="EMBL" id="GBXM01082973">
    <property type="protein sequence ID" value="JAH25604.1"/>
    <property type="molecule type" value="Transcribed_RNA"/>
</dbReference>
<dbReference type="AlphaFoldDB" id="A0A0E9R915"/>
<proteinExistence type="predicted"/>
<reference evidence="2" key="1">
    <citation type="submission" date="2014-11" db="EMBL/GenBank/DDBJ databases">
        <authorList>
            <person name="Amaro Gonzalez C."/>
        </authorList>
    </citation>
    <scope>NUCLEOTIDE SEQUENCE</scope>
</reference>
<feature type="transmembrane region" description="Helical" evidence="1">
    <location>
        <begin position="15"/>
        <end position="34"/>
    </location>
</feature>
<keyword evidence="1" id="KW-1133">Transmembrane helix</keyword>